<keyword evidence="5" id="KW-1185">Reference proteome</keyword>
<dbReference type="STRING" id="100225.SAMN05421595_0816"/>
<comment type="similarity">
    <text evidence="1">Belongs to the bacterial solute-binding protein 8 family.</text>
</comment>
<dbReference type="EMBL" id="BAGZ01000008">
    <property type="protein sequence ID" value="GAB78300.1"/>
    <property type="molecule type" value="Genomic_DNA"/>
</dbReference>
<dbReference type="PANTHER" id="PTHR30535">
    <property type="entry name" value="VITAMIN B12-BINDING PROTEIN"/>
    <property type="match status" value="1"/>
</dbReference>
<dbReference type="SUPFAM" id="SSF53807">
    <property type="entry name" value="Helical backbone' metal receptor"/>
    <property type="match status" value="1"/>
</dbReference>
<keyword evidence="2" id="KW-0732">Signal</keyword>
<dbReference type="PANTHER" id="PTHR30535:SF7">
    <property type="entry name" value="IRON(III) DICITRATE-BINDING PROTEIN"/>
    <property type="match status" value="1"/>
</dbReference>
<dbReference type="Gene3D" id="3.40.50.1980">
    <property type="entry name" value="Nitrogenase molybdenum iron protein domain"/>
    <property type="match status" value="2"/>
</dbReference>
<dbReference type="eggNOG" id="COG0614">
    <property type="taxonomic scope" value="Bacteria"/>
</dbReference>
<evidence type="ECO:0000313" key="5">
    <source>
        <dbReference type="Proteomes" id="UP000008495"/>
    </source>
</evidence>
<dbReference type="OrthoDB" id="9797850at2"/>
<protein>
    <submittedName>
        <fullName evidence="4">Putative ABC transporter substrate-binding protein</fullName>
    </submittedName>
</protein>
<evidence type="ECO:0000256" key="1">
    <source>
        <dbReference type="ARBA" id="ARBA00008814"/>
    </source>
</evidence>
<dbReference type="Pfam" id="PF01497">
    <property type="entry name" value="Peripla_BP_2"/>
    <property type="match status" value="1"/>
</dbReference>
<gene>
    <name evidence="4" type="ORF">AUCHE_08_05460</name>
</gene>
<dbReference type="InterPro" id="IPR002491">
    <property type="entry name" value="ABC_transptr_periplasmic_BD"/>
</dbReference>
<name>K6VSI0_9MICO</name>
<dbReference type="Proteomes" id="UP000008495">
    <property type="component" value="Unassembled WGS sequence"/>
</dbReference>
<evidence type="ECO:0000256" key="2">
    <source>
        <dbReference type="SAM" id="SignalP"/>
    </source>
</evidence>
<dbReference type="InterPro" id="IPR050902">
    <property type="entry name" value="ABC_Transporter_SBP"/>
</dbReference>
<organism evidence="4 5">
    <name type="scientific">Austwickia chelonae NBRC 105200</name>
    <dbReference type="NCBI Taxonomy" id="1184607"/>
    <lineage>
        <taxon>Bacteria</taxon>
        <taxon>Bacillati</taxon>
        <taxon>Actinomycetota</taxon>
        <taxon>Actinomycetes</taxon>
        <taxon>Micrococcales</taxon>
        <taxon>Dermatophilaceae</taxon>
        <taxon>Austwickia</taxon>
    </lineage>
</organism>
<dbReference type="AlphaFoldDB" id="K6VSI0"/>
<accession>K6VSI0</accession>
<reference evidence="4 5" key="1">
    <citation type="submission" date="2012-08" db="EMBL/GenBank/DDBJ databases">
        <title>Whole genome shotgun sequence of Austwickia chelonae NBRC 105200.</title>
        <authorList>
            <person name="Yoshida I."/>
            <person name="Hosoyama A."/>
            <person name="Tsuchikane K."/>
            <person name="Katsumata H."/>
            <person name="Ando Y."/>
            <person name="Ohji S."/>
            <person name="Hamada M."/>
            <person name="Tamura T."/>
            <person name="Yamazoe A."/>
            <person name="Yamazaki S."/>
            <person name="Fujita N."/>
        </authorList>
    </citation>
    <scope>NUCLEOTIDE SEQUENCE [LARGE SCALE GENOMIC DNA]</scope>
    <source>
        <strain evidence="4 5">NBRC 105200</strain>
    </source>
</reference>
<comment type="caution">
    <text evidence="4">The sequence shown here is derived from an EMBL/GenBank/DDBJ whole genome shotgun (WGS) entry which is preliminary data.</text>
</comment>
<feature type="domain" description="Fe/B12 periplasmic-binding" evidence="3">
    <location>
        <begin position="56"/>
        <end position="336"/>
    </location>
</feature>
<dbReference type="PROSITE" id="PS50983">
    <property type="entry name" value="FE_B12_PBP"/>
    <property type="match status" value="1"/>
</dbReference>
<proteinExistence type="inferred from homology"/>
<feature type="chain" id="PRO_5038660076" evidence="2">
    <location>
        <begin position="23"/>
        <end position="358"/>
    </location>
</feature>
<evidence type="ECO:0000259" key="3">
    <source>
        <dbReference type="PROSITE" id="PS50983"/>
    </source>
</evidence>
<dbReference type="RefSeq" id="WP_006503055.1">
    <property type="nucleotide sequence ID" value="NZ_BAGZ01000008.1"/>
</dbReference>
<evidence type="ECO:0000313" key="4">
    <source>
        <dbReference type="EMBL" id="GAB78300.1"/>
    </source>
</evidence>
<sequence>MRPLTRLATSLLAVGALTVCTACGPQKSTSAANNDQAKVTVNNCGRDITYDAPVKRLFAYDGSIISIALAVGAHPELVAVSGLKNHQDLLRLKYGDQVDSLKQVSPKGPTMENIVAARPQVAFAGWNYGFSEAKNLTPDTLKERGIASYLLSETCLQGDKKTRGTIPPWEALRQDLLNIGKITGHDDTARGVVEDIARRREALEKAPTAAKKPMAFLFDSSSDQILSSGSFGAPQAVFDTAGADYALSDVKNTWTRVSWERITTADPDFIAFVDYPAQDFAAKVEALKSNPASAQLKAVKEGRFINLPYAMWTSGPMNIDAAESVRAAMEKWGLQPASGITPALDIRPLKLAGNTWME</sequence>
<feature type="signal peptide" evidence="2">
    <location>
        <begin position="1"/>
        <end position="22"/>
    </location>
</feature>